<sequence>MPSQSILALALAVSTAVAAPSFRGQMIKSREPNGCGPFSGDQPFIADIGFYSDKDCNDKIDYTCVYTYQSVADDDAGAYGCNPGLLPDTTPFWAKVEESPFDEMQIIFTRDQTCPPNGPGAVFATLIDNSNCVEMNLGGEAPGISVYPKGGSGLSRKIDDGLAKRADPKCDGFEVESSTPSSSESVQVSVIVDCVNGSEQGCEISVEKQHSESVTTSYSLSAGGGIEGIFSVEATFGQEFTSESSTSVTTGFSVQQGQKGYLSAYSAATLFKGKFTGCDSGDSEQAGEVLAIKKEGFTYAVVNTGARQLVSA</sequence>
<dbReference type="EMBL" id="FP929136">
    <property type="protein sequence ID" value="CBX99624.1"/>
    <property type="molecule type" value="Genomic_DNA"/>
</dbReference>
<dbReference type="InterPro" id="IPR045702">
    <property type="entry name" value="DUF6060"/>
</dbReference>
<dbReference type="eggNOG" id="ENOG502SS9U">
    <property type="taxonomic scope" value="Eukaryota"/>
</dbReference>
<dbReference type="Proteomes" id="UP000002668">
    <property type="component" value="Genome"/>
</dbReference>
<dbReference type="AlphaFoldDB" id="E5A7M9"/>
<keyword evidence="1" id="KW-0732">Signal</keyword>
<dbReference type="VEuPathDB" id="FungiDB:LEMA_P088630.1"/>
<gene>
    <name evidence="2" type="ORF">LEMA_P088630.1</name>
</gene>
<dbReference type="RefSeq" id="XP_003843103.1">
    <property type="nucleotide sequence ID" value="XM_003843055.1"/>
</dbReference>
<evidence type="ECO:0000256" key="1">
    <source>
        <dbReference type="SAM" id="SignalP"/>
    </source>
</evidence>
<reference evidence="3" key="1">
    <citation type="journal article" date="2011" name="Nat. Commun.">
        <title>Effector diversification within compartments of the Leptosphaeria maculans genome affected by Repeat-Induced Point mutations.</title>
        <authorList>
            <person name="Rouxel T."/>
            <person name="Grandaubert J."/>
            <person name="Hane J.K."/>
            <person name="Hoede C."/>
            <person name="van de Wouw A.P."/>
            <person name="Couloux A."/>
            <person name="Dominguez V."/>
            <person name="Anthouard V."/>
            <person name="Bally P."/>
            <person name="Bourras S."/>
            <person name="Cozijnsen A.J."/>
            <person name="Ciuffetti L.M."/>
            <person name="Degrave A."/>
            <person name="Dilmaghani A."/>
            <person name="Duret L."/>
            <person name="Fudal I."/>
            <person name="Goodwin S.B."/>
            <person name="Gout L."/>
            <person name="Glaser N."/>
            <person name="Linglin J."/>
            <person name="Kema G.H.J."/>
            <person name="Lapalu N."/>
            <person name="Lawrence C.B."/>
            <person name="May K."/>
            <person name="Meyer M."/>
            <person name="Ollivier B."/>
            <person name="Poulain J."/>
            <person name="Schoch C.L."/>
            <person name="Simon A."/>
            <person name="Spatafora J.W."/>
            <person name="Stachowiak A."/>
            <person name="Turgeon B.G."/>
            <person name="Tyler B.M."/>
            <person name="Vincent D."/>
            <person name="Weissenbach J."/>
            <person name="Amselem J."/>
            <person name="Quesneville H."/>
            <person name="Oliver R.P."/>
            <person name="Wincker P."/>
            <person name="Balesdent M.-H."/>
            <person name="Howlett B.J."/>
        </authorList>
    </citation>
    <scope>NUCLEOTIDE SEQUENCE [LARGE SCALE GENOMIC DNA]</scope>
    <source>
        <strain evidence="3">JN3 / isolate v23.1.3 / race Av1-4-5-6-7-8</strain>
    </source>
</reference>
<name>E5A7M9_LEPMJ</name>
<accession>E5A7M9</accession>
<feature type="chain" id="PRO_5003195075" evidence="1">
    <location>
        <begin position="19"/>
        <end position="312"/>
    </location>
</feature>
<dbReference type="OrthoDB" id="3360856at2759"/>
<feature type="signal peptide" evidence="1">
    <location>
        <begin position="1"/>
        <end position="18"/>
    </location>
</feature>
<protein>
    <submittedName>
        <fullName evidence="2">Uncharacterized protein</fullName>
    </submittedName>
</protein>
<dbReference type="Pfam" id="PF19535">
    <property type="entry name" value="DUF6060"/>
    <property type="match status" value="1"/>
</dbReference>
<dbReference type="OMA" id="GMEYTES"/>
<evidence type="ECO:0000313" key="2">
    <source>
        <dbReference type="EMBL" id="CBX99624.1"/>
    </source>
</evidence>
<evidence type="ECO:0000313" key="3">
    <source>
        <dbReference type="Proteomes" id="UP000002668"/>
    </source>
</evidence>
<dbReference type="HOGENOM" id="CLU_891577_0_0_1"/>
<organism evidence="2 3">
    <name type="scientific">Leptosphaeria maculans (strain JN3 / isolate v23.1.3 / race Av1-4-5-6-7-8)</name>
    <name type="common">Blackleg fungus</name>
    <name type="synonym">Phoma lingam</name>
    <dbReference type="NCBI Taxonomy" id="985895"/>
    <lineage>
        <taxon>Eukaryota</taxon>
        <taxon>Fungi</taxon>
        <taxon>Dikarya</taxon>
        <taxon>Ascomycota</taxon>
        <taxon>Pezizomycotina</taxon>
        <taxon>Dothideomycetes</taxon>
        <taxon>Pleosporomycetidae</taxon>
        <taxon>Pleosporales</taxon>
        <taxon>Pleosporineae</taxon>
        <taxon>Leptosphaeriaceae</taxon>
        <taxon>Plenodomus</taxon>
        <taxon>Plenodomus lingam/Leptosphaeria maculans species complex</taxon>
    </lineage>
</organism>
<keyword evidence="3" id="KW-1185">Reference proteome</keyword>
<dbReference type="InParanoid" id="E5A7M9"/>
<dbReference type="GeneID" id="13289218"/>
<proteinExistence type="predicted"/>